<keyword evidence="2" id="KW-1185">Reference proteome</keyword>
<organism evidence="1 2">
    <name type="scientific">Rhynchosporium secalis</name>
    <name type="common">Barley scald fungus</name>
    <dbReference type="NCBI Taxonomy" id="38038"/>
    <lineage>
        <taxon>Eukaryota</taxon>
        <taxon>Fungi</taxon>
        <taxon>Dikarya</taxon>
        <taxon>Ascomycota</taxon>
        <taxon>Pezizomycotina</taxon>
        <taxon>Leotiomycetes</taxon>
        <taxon>Helotiales</taxon>
        <taxon>Ploettnerulaceae</taxon>
        <taxon>Rhynchosporium</taxon>
    </lineage>
</organism>
<dbReference type="Proteomes" id="UP000177625">
    <property type="component" value="Unassembled WGS sequence"/>
</dbReference>
<name>A0A1E1M505_RHYSE</name>
<evidence type="ECO:0000313" key="2">
    <source>
        <dbReference type="Proteomes" id="UP000177625"/>
    </source>
</evidence>
<proteinExistence type="predicted"/>
<dbReference type="EMBL" id="FJVC01000163">
    <property type="protein sequence ID" value="CZT44196.1"/>
    <property type="molecule type" value="Genomic_DNA"/>
</dbReference>
<gene>
    <name evidence="1" type="ORF">RSE6_04331</name>
</gene>
<accession>A0A1E1M505</accession>
<evidence type="ECO:0000313" key="1">
    <source>
        <dbReference type="EMBL" id="CZT44196.1"/>
    </source>
</evidence>
<reference evidence="2" key="1">
    <citation type="submission" date="2016-03" db="EMBL/GenBank/DDBJ databases">
        <authorList>
            <person name="Guldener U."/>
        </authorList>
    </citation>
    <scope>NUCLEOTIDE SEQUENCE [LARGE SCALE GENOMIC DNA]</scope>
</reference>
<sequence length="166" mass="19153">MRVDEYFRPSSGKKPESTIRVISTVESPIHFLLSENVITWNVAYSLNPKTTFLKPREQRILTPGAGWDDMILSEDFVDKYEQRGWKLIDSSLEVGPEECDIALYPSRRIGDSGTWKIELETDQMESSKTPNYVLELSYFHDYGSRSLKYVTVSKVTHPLLKYAYTS</sequence>
<protein>
    <submittedName>
        <fullName evidence="1">Uncharacterized protein</fullName>
    </submittedName>
</protein>
<dbReference type="AlphaFoldDB" id="A0A1E1M505"/>